<reference evidence="2 3" key="1">
    <citation type="submission" date="2017-01" db="EMBL/GenBank/DDBJ databases">
        <authorList>
            <person name="Mah S.A."/>
            <person name="Swanson W.J."/>
            <person name="Moy G.W."/>
            <person name="Vacquier V.D."/>
        </authorList>
    </citation>
    <scope>NUCLEOTIDE SEQUENCE [LARGE SCALE GENOMIC DNA]</scope>
    <source>
        <strain evidence="2 3">DSM 18014</strain>
    </source>
</reference>
<dbReference type="Proteomes" id="UP000185781">
    <property type="component" value="Unassembled WGS sequence"/>
</dbReference>
<name>A0A1N7NZ11_9FLAO</name>
<gene>
    <name evidence="2" type="ORF">SAMN05421785_105234</name>
</gene>
<accession>A0A1N7NZ11</accession>
<evidence type="ECO:0000313" key="2">
    <source>
        <dbReference type="EMBL" id="SIT03587.1"/>
    </source>
</evidence>
<feature type="chain" id="PRO_5012613928" evidence="1">
    <location>
        <begin position="19"/>
        <end position="210"/>
    </location>
</feature>
<dbReference type="STRING" id="373672.SAMN05421785_105234"/>
<evidence type="ECO:0000256" key="1">
    <source>
        <dbReference type="SAM" id="SignalP"/>
    </source>
</evidence>
<organism evidence="2 3">
    <name type="scientific">Chryseobacterium gambrini</name>
    <dbReference type="NCBI Taxonomy" id="373672"/>
    <lineage>
        <taxon>Bacteria</taxon>
        <taxon>Pseudomonadati</taxon>
        <taxon>Bacteroidota</taxon>
        <taxon>Flavobacteriia</taxon>
        <taxon>Flavobacteriales</taxon>
        <taxon>Weeksellaceae</taxon>
        <taxon>Chryseobacterium group</taxon>
        <taxon>Chryseobacterium</taxon>
    </lineage>
</organism>
<keyword evidence="1" id="KW-0732">Signal</keyword>
<protein>
    <submittedName>
        <fullName evidence="2">Uncharacterized protein</fullName>
    </submittedName>
</protein>
<feature type="signal peptide" evidence="1">
    <location>
        <begin position="1"/>
        <end position="18"/>
    </location>
</feature>
<dbReference type="AlphaFoldDB" id="A0A1N7NZ11"/>
<evidence type="ECO:0000313" key="3">
    <source>
        <dbReference type="Proteomes" id="UP000185781"/>
    </source>
</evidence>
<sequence>MKKLLLIATLSICSIVYSQTQTFYYTKKLKDLKTYVNNVYKSDSTIIKSYVKNSQNGKIYPLKTTDVYDEYGDMIYENIYQILEKDKKIVYIKQLLYYWAEGIPFNESSYEYYFDENKNLIGVKKSTFNSYGDFKDISYNIEYVLNNKLGKLEKTSNYYAKGDKIVDSKSKDVKIADKDGMIKNSIKFLNNITIRDLEGFMKKEKIKYYK</sequence>
<dbReference type="EMBL" id="FTOV01000005">
    <property type="protein sequence ID" value="SIT03587.1"/>
    <property type="molecule type" value="Genomic_DNA"/>
</dbReference>
<dbReference type="RefSeq" id="WP_139326149.1">
    <property type="nucleotide sequence ID" value="NZ_FTOV01000005.1"/>
</dbReference>
<proteinExistence type="predicted"/>
<dbReference type="OrthoDB" id="1246214at2"/>